<dbReference type="AlphaFoldDB" id="A0AAD4QBH4"/>
<protein>
    <submittedName>
        <fullName evidence="1">Uncharacterized protein</fullName>
    </submittedName>
</protein>
<organism evidence="1 2">
    <name type="scientific">Lactarius akahatsu</name>
    <dbReference type="NCBI Taxonomy" id="416441"/>
    <lineage>
        <taxon>Eukaryota</taxon>
        <taxon>Fungi</taxon>
        <taxon>Dikarya</taxon>
        <taxon>Basidiomycota</taxon>
        <taxon>Agaricomycotina</taxon>
        <taxon>Agaricomycetes</taxon>
        <taxon>Russulales</taxon>
        <taxon>Russulaceae</taxon>
        <taxon>Lactarius</taxon>
    </lineage>
</organism>
<evidence type="ECO:0000313" key="1">
    <source>
        <dbReference type="EMBL" id="KAH8987156.1"/>
    </source>
</evidence>
<sequence length="97" mass="10576">MRTNPTDGTSSRSSLSFLVFSSQGICRFHKTTIILLSCLLSYVTHSLYYLCINTMRAIACVQPPRSRFCVVLSGSLCLPRLTSIVTCRITTGAGPPS</sequence>
<proteinExistence type="predicted"/>
<gene>
    <name evidence="1" type="ORF">EDB92DRAFT_2116145</name>
</gene>
<reference evidence="1" key="1">
    <citation type="submission" date="2022-01" db="EMBL/GenBank/DDBJ databases">
        <title>Comparative genomics reveals a dynamic genome evolution in the ectomycorrhizal milk-cap (Lactarius) mushrooms.</title>
        <authorList>
            <consortium name="DOE Joint Genome Institute"/>
            <person name="Lebreton A."/>
            <person name="Tang N."/>
            <person name="Kuo A."/>
            <person name="LaButti K."/>
            <person name="Drula E."/>
            <person name="Barry K."/>
            <person name="Clum A."/>
            <person name="Lipzen A."/>
            <person name="Mousain D."/>
            <person name="Ng V."/>
            <person name="Wang R."/>
            <person name="Wang X."/>
            <person name="Dai Y."/>
            <person name="Henrissat B."/>
            <person name="Grigoriev I.V."/>
            <person name="Guerin-Laguette A."/>
            <person name="Yu F."/>
            <person name="Martin F.M."/>
        </authorList>
    </citation>
    <scope>NUCLEOTIDE SEQUENCE</scope>
    <source>
        <strain evidence="1">QP</strain>
    </source>
</reference>
<dbReference type="Proteomes" id="UP001201163">
    <property type="component" value="Unassembled WGS sequence"/>
</dbReference>
<comment type="caution">
    <text evidence="1">The sequence shown here is derived from an EMBL/GenBank/DDBJ whole genome shotgun (WGS) entry which is preliminary data.</text>
</comment>
<keyword evidence="2" id="KW-1185">Reference proteome</keyword>
<dbReference type="EMBL" id="JAKELL010000049">
    <property type="protein sequence ID" value="KAH8987156.1"/>
    <property type="molecule type" value="Genomic_DNA"/>
</dbReference>
<name>A0AAD4QBH4_9AGAM</name>
<evidence type="ECO:0000313" key="2">
    <source>
        <dbReference type="Proteomes" id="UP001201163"/>
    </source>
</evidence>
<accession>A0AAD4QBH4</accession>